<keyword evidence="4" id="KW-0547">Nucleotide-binding</keyword>
<dbReference type="GO" id="GO:0005524">
    <property type="term" value="F:ATP binding"/>
    <property type="evidence" value="ECO:0007669"/>
    <property type="project" value="InterPro"/>
</dbReference>
<evidence type="ECO:0000313" key="5">
    <source>
        <dbReference type="Proteomes" id="UP001185331"/>
    </source>
</evidence>
<proteinExistence type="predicted"/>
<dbReference type="GO" id="GO:0000403">
    <property type="term" value="F:Y-form DNA binding"/>
    <property type="evidence" value="ECO:0007669"/>
    <property type="project" value="TreeGrafter"/>
</dbReference>
<keyword evidence="4" id="KW-0378">Hydrolase</keyword>
<evidence type="ECO:0000313" key="4">
    <source>
        <dbReference type="EMBL" id="MDR6218275.1"/>
    </source>
</evidence>
<dbReference type="Gene3D" id="3.40.50.300">
    <property type="entry name" value="P-loop containing nucleotide triphosphate hydrolases"/>
    <property type="match status" value="2"/>
</dbReference>
<dbReference type="GO" id="GO:0061749">
    <property type="term" value="F:forked DNA-dependent helicase activity"/>
    <property type="evidence" value="ECO:0007669"/>
    <property type="project" value="TreeGrafter"/>
</dbReference>
<dbReference type="InterPro" id="IPR027417">
    <property type="entry name" value="P-loop_NTPase"/>
</dbReference>
<dbReference type="InterPro" id="IPR001650">
    <property type="entry name" value="Helicase_C-like"/>
</dbReference>
<dbReference type="Pfam" id="PF00271">
    <property type="entry name" value="Helicase_C"/>
    <property type="match status" value="1"/>
</dbReference>
<accession>A0AAE3XDU8</accession>
<organism evidence="4 5">
    <name type="scientific">Deinococcus soli</name>
    <name type="common">ex Cha et al. 2016</name>
    <dbReference type="NCBI Taxonomy" id="1309411"/>
    <lineage>
        <taxon>Bacteria</taxon>
        <taxon>Thermotogati</taxon>
        <taxon>Deinococcota</taxon>
        <taxon>Deinococci</taxon>
        <taxon>Deinococcales</taxon>
        <taxon>Deinococcaceae</taxon>
        <taxon>Deinococcus</taxon>
    </lineage>
</organism>
<dbReference type="EMBL" id="JAVDQK010000004">
    <property type="protein sequence ID" value="MDR6218275.1"/>
    <property type="molecule type" value="Genomic_DNA"/>
</dbReference>
<protein>
    <submittedName>
        <fullName evidence="4">Superfamily II DNA or RNA helicase</fullName>
    </submittedName>
</protein>
<dbReference type="InterPro" id="IPR050742">
    <property type="entry name" value="Helicase_Restrict-Modif_Enz"/>
</dbReference>
<dbReference type="SMART" id="SM00487">
    <property type="entry name" value="DEXDc"/>
    <property type="match status" value="1"/>
</dbReference>
<reference evidence="4" key="1">
    <citation type="submission" date="2023-07" db="EMBL/GenBank/DDBJ databases">
        <title>Sorghum-associated microbial communities from plants grown in Nebraska, USA.</title>
        <authorList>
            <person name="Schachtman D."/>
        </authorList>
    </citation>
    <scope>NUCLEOTIDE SEQUENCE</scope>
    <source>
        <strain evidence="4">BE330</strain>
    </source>
</reference>
<dbReference type="AlphaFoldDB" id="A0AAE3XDU8"/>
<evidence type="ECO:0000259" key="2">
    <source>
        <dbReference type="PROSITE" id="PS51192"/>
    </source>
</evidence>
<feature type="domain" description="Helicase C-terminal" evidence="3">
    <location>
        <begin position="241"/>
        <end position="388"/>
    </location>
</feature>
<dbReference type="Pfam" id="PF04851">
    <property type="entry name" value="ResIII"/>
    <property type="match status" value="1"/>
</dbReference>
<name>A0AAE3XDU8_9DEIO</name>
<dbReference type="RefSeq" id="WP_309854615.1">
    <property type="nucleotide sequence ID" value="NZ_JAVDQJ010000005.1"/>
</dbReference>
<dbReference type="PANTHER" id="PTHR47396:SF1">
    <property type="entry name" value="ATP-DEPENDENT HELICASE IRC3-RELATED"/>
    <property type="match status" value="1"/>
</dbReference>
<dbReference type="SUPFAM" id="SSF52540">
    <property type="entry name" value="P-loop containing nucleoside triphosphate hydrolases"/>
    <property type="match status" value="1"/>
</dbReference>
<evidence type="ECO:0000259" key="3">
    <source>
        <dbReference type="PROSITE" id="PS51194"/>
    </source>
</evidence>
<keyword evidence="1" id="KW-0175">Coiled coil</keyword>
<feature type="coiled-coil region" evidence="1">
    <location>
        <begin position="392"/>
        <end position="420"/>
    </location>
</feature>
<dbReference type="InterPro" id="IPR006935">
    <property type="entry name" value="Helicase/UvrB_N"/>
</dbReference>
<dbReference type="SMART" id="SM00490">
    <property type="entry name" value="HELICc"/>
    <property type="match status" value="1"/>
</dbReference>
<dbReference type="InterPro" id="IPR014001">
    <property type="entry name" value="Helicase_ATP-bd"/>
</dbReference>
<keyword evidence="4" id="KW-0067">ATP-binding</keyword>
<dbReference type="PANTHER" id="PTHR47396">
    <property type="entry name" value="TYPE I RESTRICTION ENZYME ECOKI R PROTEIN"/>
    <property type="match status" value="1"/>
</dbReference>
<sequence>MEQILEKAASPLTPVLHLGAPNITPFPYQRDALAQVLTHYQRGLKRQLVVLPTGTGKTKAAAMVATFFRKTLMLVTTEEILNQTVAACQELYPDCTVGVIRGRRCEVDCDIVVAIINTVDLRRDKLAPDLFDLVYTDEAHHSTSPMWQRVLTHFTPQLLLGGTATPGREDDLRLDAFWEAIVFERSLADAVRDGHLVPVQAVEISTDVTLSEVRVTAGDYNERDLSKAVNTPERNELAAVKLLEYAARGGTIRSTIVFTVTIEHAQTYAATLRAKGVAAEAIWGQDPLRAQKIDEFRRGVLKVLVNAGVLTEGADFPFVSCVQVLRPTRSKGLYQQMVGRGLRLHAGKINAVVLDLVDNLKRGQRLVVAWDFLANTAGSTREELLSPGQIEARRLAEEAKQAAEERRAELERERRLRQRHDSVVLDQSGQCEVLSGPLNIEAYDRLVDLLAAPPHVEYHLPEWLHTRKGLEPATARQISLLKHYRLYTPGQAYCKADAWTMVECRPATPQQLQQLIAHRFDVFAYRWTHKAAEVALMGRRARQLPADPRILAFLSGTLQGNPRVRTSAA</sequence>
<dbReference type="PROSITE" id="PS51194">
    <property type="entry name" value="HELICASE_CTER"/>
    <property type="match status" value="1"/>
</dbReference>
<comment type="caution">
    <text evidence="4">The sequence shown here is derived from an EMBL/GenBank/DDBJ whole genome shotgun (WGS) entry which is preliminary data.</text>
</comment>
<keyword evidence="4" id="KW-0347">Helicase</keyword>
<gene>
    <name evidence="4" type="ORF">J2Y00_001838</name>
</gene>
<dbReference type="PROSITE" id="PS51192">
    <property type="entry name" value="HELICASE_ATP_BIND_1"/>
    <property type="match status" value="1"/>
</dbReference>
<dbReference type="Proteomes" id="UP001185331">
    <property type="component" value="Unassembled WGS sequence"/>
</dbReference>
<dbReference type="GO" id="GO:0016787">
    <property type="term" value="F:hydrolase activity"/>
    <property type="evidence" value="ECO:0007669"/>
    <property type="project" value="InterPro"/>
</dbReference>
<feature type="domain" description="Helicase ATP-binding" evidence="2">
    <location>
        <begin position="38"/>
        <end position="184"/>
    </location>
</feature>
<dbReference type="GO" id="GO:0036121">
    <property type="term" value="F:double-stranded DNA helicase activity"/>
    <property type="evidence" value="ECO:0007669"/>
    <property type="project" value="TreeGrafter"/>
</dbReference>
<evidence type="ECO:0000256" key="1">
    <source>
        <dbReference type="SAM" id="Coils"/>
    </source>
</evidence>